<evidence type="ECO:0000313" key="2">
    <source>
        <dbReference type="Proteomes" id="UP000276133"/>
    </source>
</evidence>
<dbReference type="EMBL" id="REGN01002295">
    <property type="protein sequence ID" value="RNA29031.1"/>
    <property type="molecule type" value="Genomic_DNA"/>
</dbReference>
<organism evidence="1 2">
    <name type="scientific">Brachionus plicatilis</name>
    <name type="common">Marine rotifer</name>
    <name type="synonym">Brachionus muelleri</name>
    <dbReference type="NCBI Taxonomy" id="10195"/>
    <lineage>
        <taxon>Eukaryota</taxon>
        <taxon>Metazoa</taxon>
        <taxon>Spiralia</taxon>
        <taxon>Gnathifera</taxon>
        <taxon>Rotifera</taxon>
        <taxon>Eurotatoria</taxon>
        <taxon>Monogononta</taxon>
        <taxon>Pseudotrocha</taxon>
        <taxon>Ploima</taxon>
        <taxon>Brachionidae</taxon>
        <taxon>Brachionus</taxon>
    </lineage>
</organism>
<accession>A0A3M7RZN9</accession>
<proteinExistence type="predicted"/>
<keyword evidence="2" id="KW-1185">Reference proteome</keyword>
<comment type="caution">
    <text evidence="1">The sequence shown here is derived from an EMBL/GenBank/DDBJ whole genome shotgun (WGS) entry which is preliminary data.</text>
</comment>
<reference evidence="1 2" key="1">
    <citation type="journal article" date="2018" name="Sci. Rep.">
        <title>Genomic signatures of local adaptation to the degree of environmental predictability in rotifers.</title>
        <authorList>
            <person name="Franch-Gras L."/>
            <person name="Hahn C."/>
            <person name="Garcia-Roger E.M."/>
            <person name="Carmona M.J."/>
            <person name="Serra M."/>
            <person name="Gomez A."/>
        </authorList>
    </citation>
    <scope>NUCLEOTIDE SEQUENCE [LARGE SCALE GENOMIC DNA]</scope>
    <source>
        <strain evidence="1">HYR1</strain>
    </source>
</reference>
<protein>
    <submittedName>
        <fullName evidence="1">Uncharacterized protein</fullName>
    </submittedName>
</protein>
<name>A0A3M7RZN9_BRAPC</name>
<gene>
    <name evidence="1" type="ORF">BpHYR1_028297</name>
</gene>
<dbReference type="AlphaFoldDB" id="A0A3M7RZN9"/>
<sequence>MNHGNVLVLICEVEHGQSSLCCLISATCFFLYEDNKNQYVLFHNEFEKKNKKYNKLIIRFFINKYASNASSNDIPMQLFGLTDHEIVRLGGLVDKVILK</sequence>
<evidence type="ECO:0000313" key="1">
    <source>
        <dbReference type="EMBL" id="RNA29031.1"/>
    </source>
</evidence>
<dbReference type="Proteomes" id="UP000276133">
    <property type="component" value="Unassembled WGS sequence"/>
</dbReference>